<keyword evidence="3" id="KW-1185">Reference proteome</keyword>
<accession>A0A0H1RCN6</accession>
<comment type="caution">
    <text evidence="2">The sequence shown here is derived from an EMBL/GenBank/DDBJ whole genome shotgun (WGS) entry which is preliminary data.</text>
</comment>
<sequence>MPQDKLQFLVLDRRDAAANVARFYVLALKESLFGNTALIREWGRTSTQGQRRVELLQQSRSDRGA</sequence>
<dbReference type="OrthoDB" id="5801306at2"/>
<dbReference type="CDD" id="cd07996">
    <property type="entry name" value="WGR_MMR_like"/>
    <property type="match status" value="1"/>
</dbReference>
<name>A0A0H1RCN6_9HYPH</name>
<evidence type="ECO:0000313" key="3">
    <source>
        <dbReference type="Proteomes" id="UP000035489"/>
    </source>
</evidence>
<dbReference type="InterPro" id="IPR049809">
    <property type="entry name" value="YehF/YfeS-like_WGR"/>
</dbReference>
<dbReference type="EMBL" id="LCYG01000027">
    <property type="protein sequence ID" value="KLK92970.1"/>
    <property type="molecule type" value="Genomic_DNA"/>
</dbReference>
<dbReference type="InterPro" id="IPR008893">
    <property type="entry name" value="WGR_domain"/>
</dbReference>
<protein>
    <recommendedName>
        <fullName evidence="1">WGR domain-containing protein</fullName>
    </recommendedName>
</protein>
<dbReference type="Pfam" id="PF05406">
    <property type="entry name" value="WGR"/>
    <property type="match status" value="1"/>
</dbReference>
<dbReference type="PROSITE" id="PS51977">
    <property type="entry name" value="WGR"/>
    <property type="match status" value="1"/>
</dbReference>
<dbReference type="InterPro" id="IPR036930">
    <property type="entry name" value="WGR_dom_sf"/>
</dbReference>
<dbReference type="PATRIC" id="fig|1225564.3.peg.2995"/>
<evidence type="ECO:0000259" key="1">
    <source>
        <dbReference type="PROSITE" id="PS51977"/>
    </source>
</evidence>
<feature type="domain" description="WGR" evidence="1">
    <location>
        <begin position="1"/>
        <end position="65"/>
    </location>
</feature>
<dbReference type="SUPFAM" id="SSF142921">
    <property type="entry name" value="WGR domain-like"/>
    <property type="match status" value="1"/>
</dbReference>
<dbReference type="Proteomes" id="UP000035489">
    <property type="component" value="Unassembled WGS sequence"/>
</dbReference>
<evidence type="ECO:0000313" key="2">
    <source>
        <dbReference type="EMBL" id="KLK92970.1"/>
    </source>
</evidence>
<proteinExistence type="predicted"/>
<dbReference type="AlphaFoldDB" id="A0A0H1RCN6"/>
<gene>
    <name evidence="2" type="ORF">AA309_11525</name>
</gene>
<reference evidence="2 3" key="1">
    <citation type="submission" date="2015-05" db="EMBL/GenBank/DDBJ databases">
        <title>Draft genome sequence of Microvirga vignae strain BR3299, a novel nitrogen fixing bacteria isolated from Brazil semi-aired region.</title>
        <authorList>
            <person name="Zilli J.E."/>
            <person name="Passos S.R."/>
            <person name="Leite J."/>
            <person name="Baldani J.I."/>
            <person name="Xavier G.R."/>
            <person name="Rumjaneck N.G."/>
            <person name="Simoes-Araujo J.L."/>
        </authorList>
    </citation>
    <scope>NUCLEOTIDE SEQUENCE [LARGE SCALE GENOMIC DNA]</scope>
    <source>
        <strain evidence="2 3">BR3299</strain>
    </source>
</reference>
<dbReference type="STRING" id="1225564.AA309_11525"/>
<organism evidence="2 3">
    <name type="scientific">Microvirga vignae</name>
    <dbReference type="NCBI Taxonomy" id="1225564"/>
    <lineage>
        <taxon>Bacteria</taxon>
        <taxon>Pseudomonadati</taxon>
        <taxon>Pseudomonadota</taxon>
        <taxon>Alphaproteobacteria</taxon>
        <taxon>Hyphomicrobiales</taxon>
        <taxon>Methylobacteriaceae</taxon>
        <taxon>Microvirga</taxon>
    </lineage>
</organism>